<dbReference type="SUPFAM" id="SSF53795">
    <property type="entry name" value="PEP carboxykinase-like"/>
    <property type="match status" value="1"/>
</dbReference>
<evidence type="ECO:0000259" key="1">
    <source>
        <dbReference type="Pfam" id="PF07475"/>
    </source>
</evidence>
<comment type="caution">
    <text evidence="2">The sequence shown here is derived from an EMBL/GenBank/DDBJ whole genome shotgun (WGS) entry which is preliminary data.</text>
</comment>
<dbReference type="Pfam" id="PF07475">
    <property type="entry name" value="Hpr_kinase_C"/>
    <property type="match status" value="1"/>
</dbReference>
<proteinExistence type="predicted"/>
<feature type="domain" description="HPr kinase/phosphorylase C-terminal" evidence="1">
    <location>
        <begin position="120"/>
        <end position="167"/>
    </location>
</feature>
<dbReference type="Proteomes" id="UP001597169">
    <property type="component" value="Unassembled WGS sequence"/>
</dbReference>
<evidence type="ECO:0000313" key="3">
    <source>
        <dbReference type="Proteomes" id="UP001597169"/>
    </source>
</evidence>
<dbReference type="Gene3D" id="3.40.50.300">
    <property type="entry name" value="P-loop containing nucleotide triphosphate hydrolases"/>
    <property type="match status" value="1"/>
</dbReference>
<name>A0ABW3PYA8_9BACL</name>
<dbReference type="RefSeq" id="WP_251581837.1">
    <property type="nucleotide sequence ID" value="NZ_JBHTKX010000001.1"/>
</dbReference>
<protein>
    <submittedName>
        <fullName evidence="2">Aldolase</fullName>
    </submittedName>
</protein>
<dbReference type="EMBL" id="JBHTKX010000001">
    <property type="protein sequence ID" value="MFD1128876.1"/>
    <property type="molecule type" value="Genomic_DNA"/>
</dbReference>
<accession>A0ABW3PYA8</accession>
<reference evidence="3" key="1">
    <citation type="journal article" date="2019" name="Int. J. Syst. Evol. Microbiol.">
        <title>The Global Catalogue of Microorganisms (GCM) 10K type strain sequencing project: providing services to taxonomists for standard genome sequencing and annotation.</title>
        <authorList>
            <consortium name="The Broad Institute Genomics Platform"/>
            <consortium name="The Broad Institute Genome Sequencing Center for Infectious Disease"/>
            <person name="Wu L."/>
            <person name="Ma J."/>
        </authorList>
    </citation>
    <scope>NUCLEOTIDE SEQUENCE [LARGE SCALE GENOMIC DNA]</scope>
    <source>
        <strain evidence="3">CCUG 53519</strain>
    </source>
</reference>
<dbReference type="InterPro" id="IPR011104">
    <property type="entry name" value="Hpr_kin/Pase_C"/>
</dbReference>
<keyword evidence="3" id="KW-1185">Reference proteome</keyword>
<evidence type="ECO:0000313" key="2">
    <source>
        <dbReference type="EMBL" id="MFD1128876.1"/>
    </source>
</evidence>
<dbReference type="InterPro" id="IPR027417">
    <property type="entry name" value="P-loop_NTPase"/>
</dbReference>
<organism evidence="2 3">
    <name type="scientific">Paenibacillus provencensis</name>
    <dbReference type="NCBI Taxonomy" id="441151"/>
    <lineage>
        <taxon>Bacteria</taxon>
        <taxon>Bacillati</taxon>
        <taxon>Bacillota</taxon>
        <taxon>Bacilli</taxon>
        <taxon>Bacillales</taxon>
        <taxon>Paenibacillaceae</taxon>
        <taxon>Paenibacillus</taxon>
    </lineage>
</organism>
<sequence length="312" mass="34711">MLQDKPAVSAYLAFGLTIQSELPLPELTPSVVSGEENIDVTIQFGDLSSVCIDWRLAEQNFQSRNDQFLFQIPEVGAFHVVQGRAVTVMPHKDSDLSRVRLYLLGTCMGVLLLQRNILPLHGSAVAVKGYAFAFVGESGAGKSTLSAAFVNRGYRLISDDVIAVCTDQSILKVSPAYPQQKLNALSLDLLTMNSDGLSVIKDEWKYAVPRKKDFSQVKLPLAGVYELIASEQPDVQLHPVSSLEGIQLLQAHTYRLPLVKRIQSMQWHFNKVTEIASQVELCRLHRPKNSITIEQLVNTVLQTIERGVRMIR</sequence>
<gene>
    <name evidence="2" type="ORF">ACFQ3J_11905</name>
</gene>